<organism evidence="1 2">
    <name type="scientific">Didymodactylos carnosus</name>
    <dbReference type="NCBI Taxonomy" id="1234261"/>
    <lineage>
        <taxon>Eukaryota</taxon>
        <taxon>Metazoa</taxon>
        <taxon>Spiralia</taxon>
        <taxon>Gnathifera</taxon>
        <taxon>Rotifera</taxon>
        <taxon>Eurotatoria</taxon>
        <taxon>Bdelloidea</taxon>
        <taxon>Philodinida</taxon>
        <taxon>Philodinidae</taxon>
        <taxon>Didymodactylos</taxon>
    </lineage>
</organism>
<dbReference type="EMBL" id="CAJOBC010134123">
    <property type="protein sequence ID" value="CAF4622928.1"/>
    <property type="molecule type" value="Genomic_DNA"/>
</dbReference>
<dbReference type="AlphaFoldDB" id="A0A8S2ZH38"/>
<name>A0A8S2ZH38_9BILA</name>
<protein>
    <submittedName>
        <fullName evidence="1">Uncharacterized protein</fullName>
    </submittedName>
</protein>
<proteinExistence type="predicted"/>
<sequence length="92" mass="10354">FINDCYEIMQDLVKTQVDFENLGNDDPQIAYLIGAWSRICKILGKDFEQYLPIVMGPVLKAATFKPEVTVLADGETGVEEDDNWEVLNVGDQ</sequence>
<dbReference type="OrthoDB" id="543373at2759"/>
<accession>A0A8S2ZH38</accession>
<dbReference type="InterPro" id="IPR011989">
    <property type="entry name" value="ARM-like"/>
</dbReference>
<evidence type="ECO:0000313" key="1">
    <source>
        <dbReference type="EMBL" id="CAF4622928.1"/>
    </source>
</evidence>
<reference evidence="1" key="1">
    <citation type="submission" date="2021-02" db="EMBL/GenBank/DDBJ databases">
        <authorList>
            <person name="Nowell W R."/>
        </authorList>
    </citation>
    <scope>NUCLEOTIDE SEQUENCE</scope>
</reference>
<dbReference type="Proteomes" id="UP000681722">
    <property type="component" value="Unassembled WGS sequence"/>
</dbReference>
<feature type="non-terminal residue" evidence="1">
    <location>
        <position position="1"/>
    </location>
</feature>
<comment type="caution">
    <text evidence="1">The sequence shown here is derived from an EMBL/GenBank/DDBJ whole genome shotgun (WGS) entry which is preliminary data.</text>
</comment>
<gene>
    <name evidence="1" type="ORF">SRO942_LOCUS49596</name>
</gene>
<dbReference type="Gene3D" id="1.25.10.10">
    <property type="entry name" value="Leucine-rich Repeat Variant"/>
    <property type="match status" value="1"/>
</dbReference>
<evidence type="ECO:0000313" key="2">
    <source>
        <dbReference type="Proteomes" id="UP000681722"/>
    </source>
</evidence>
<feature type="non-terminal residue" evidence="1">
    <location>
        <position position="92"/>
    </location>
</feature>